<evidence type="ECO:0000256" key="1">
    <source>
        <dbReference type="SAM" id="SignalP"/>
    </source>
</evidence>
<proteinExistence type="predicted"/>
<dbReference type="Proteomes" id="UP000038045">
    <property type="component" value="Unplaced"/>
</dbReference>
<dbReference type="GO" id="GO:0005509">
    <property type="term" value="F:calcium ion binding"/>
    <property type="evidence" value="ECO:0007669"/>
    <property type="project" value="InterPro"/>
</dbReference>
<keyword evidence="3" id="KW-1185">Reference proteome</keyword>
<name>A0A0N4ZWR0_PARTI</name>
<dbReference type="SUPFAM" id="SSF47473">
    <property type="entry name" value="EF-hand"/>
    <property type="match status" value="1"/>
</dbReference>
<accession>A0A0N4ZWR0</accession>
<dbReference type="WBParaSite" id="PTRK_0001312600.1">
    <property type="protein sequence ID" value="PTRK_0001312600.1"/>
    <property type="gene ID" value="PTRK_0001312600"/>
</dbReference>
<feature type="domain" description="EF-hand" evidence="2">
    <location>
        <begin position="22"/>
        <end position="57"/>
    </location>
</feature>
<evidence type="ECO:0000259" key="2">
    <source>
        <dbReference type="PROSITE" id="PS50222"/>
    </source>
</evidence>
<dbReference type="Gene3D" id="1.10.238.10">
    <property type="entry name" value="EF-hand"/>
    <property type="match status" value="1"/>
</dbReference>
<reference evidence="4" key="1">
    <citation type="submission" date="2017-02" db="UniProtKB">
        <authorList>
            <consortium name="WormBaseParasite"/>
        </authorList>
    </citation>
    <scope>IDENTIFICATION</scope>
</reference>
<dbReference type="AlphaFoldDB" id="A0A0N4ZWR0"/>
<dbReference type="PROSITE" id="PS50222">
    <property type="entry name" value="EF_HAND_2"/>
    <property type="match status" value="1"/>
</dbReference>
<evidence type="ECO:0000313" key="3">
    <source>
        <dbReference type="Proteomes" id="UP000038045"/>
    </source>
</evidence>
<keyword evidence="1" id="KW-0732">Signal</keyword>
<evidence type="ECO:0000313" key="4">
    <source>
        <dbReference type="WBParaSite" id="PTRK_0001312600.1"/>
    </source>
</evidence>
<feature type="chain" id="PRO_5005892408" evidence="1">
    <location>
        <begin position="19"/>
        <end position="144"/>
    </location>
</feature>
<dbReference type="InterPro" id="IPR011992">
    <property type="entry name" value="EF-hand-dom_pair"/>
</dbReference>
<organism evidence="3 4">
    <name type="scientific">Parastrongyloides trichosuri</name>
    <name type="common">Possum-specific nematode worm</name>
    <dbReference type="NCBI Taxonomy" id="131310"/>
    <lineage>
        <taxon>Eukaryota</taxon>
        <taxon>Metazoa</taxon>
        <taxon>Ecdysozoa</taxon>
        <taxon>Nematoda</taxon>
        <taxon>Chromadorea</taxon>
        <taxon>Rhabditida</taxon>
        <taxon>Tylenchina</taxon>
        <taxon>Panagrolaimomorpha</taxon>
        <taxon>Strongyloidoidea</taxon>
        <taxon>Strongyloididae</taxon>
        <taxon>Parastrongyloides</taxon>
    </lineage>
</organism>
<feature type="signal peptide" evidence="1">
    <location>
        <begin position="1"/>
        <end position="18"/>
    </location>
</feature>
<protein>
    <submittedName>
        <fullName evidence="4">EF-hand domain-containing protein</fullName>
    </submittedName>
</protein>
<sequence length="144" mass="16653">MLLIKIIVFLIIFPIISCISDFDKRQLNVLIQKADKNNDYMFDKEELKEYVKMLVRKVPKYYPGTSSSKDAIEGAVILSDDLFKKYDTEDTNTLSFKGTLLKRSKASLFGEVVVKIVVNLLHEIAKLPVPYIHFNPFEETKFNK</sequence>
<dbReference type="InterPro" id="IPR002048">
    <property type="entry name" value="EF_hand_dom"/>
</dbReference>